<protein>
    <recommendedName>
        <fullName evidence="8">ATP-dependent dethiobiotin synthetase BioD</fullName>
        <ecNumber evidence="8">6.3.3.3</ecNumber>
    </recommendedName>
    <alternativeName>
        <fullName evidence="8">DTB synthetase</fullName>
        <shortName evidence="8">DTBS</shortName>
    </alternativeName>
    <alternativeName>
        <fullName evidence="8">Dethiobiotin synthase</fullName>
    </alternativeName>
</protein>
<dbReference type="SUPFAM" id="SSF52540">
    <property type="entry name" value="P-loop containing nucleoside triphosphate hydrolases"/>
    <property type="match status" value="1"/>
</dbReference>
<comment type="similarity">
    <text evidence="8">Belongs to the dethiobiotin synthetase family.</text>
</comment>
<feature type="binding site" evidence="8">
    <location>
        <begin position="12"/>
        <end position="17"/>
    </location>
    <ligand>
        <name>ATP</name>
        <dbReference type="ChEBI" id="CHEBI:30616"/>
    </ligand>
</feature>
<dbReference type="UniPathway" id="UPA00078">
    <property type="reaction ID" value="UER00161"/>
</dbReference>
<evidence type="ECO:0000256" key="7">
    <source>
        <dbReference type="ARBA" id="ARBA00022842"/>
    </source>
</evidence>
<dbReference type="CDD" id="cd03109">
    <property type="entry name" value="DTBS"/>
    <property type="match status" value="1"/>
</dbReference>
<organism evidence="9 10">
    <name type="scientific">Candidatus Nitrosotalea okcheonensis</name>
    <dbReference type="NCBI Taxonomy" id="1903276"/>
    <lineage>
        <taxon>Archaea</taxon>
        <taxon>Nitrososphaerota</taxon>
        <taxon>Nitrososphaeria</taxon>
        <taxon>Nitrosotaleales</taxon>
        <taxon>Nitrosotaleaceae</taxon>
        <taxon>Nitrosotalea</taxon>
    </lineage>
</organism>
<reference evidence="10" key="1">
    <citation type="submission" date="2017-03" db="EMBL/GenBank/DDBJ databases">
        <authorList>
            <person name="Herbold C."/>
        </authorList>
    </citation>
    <scope>NUCLEOTIDE SEQUENCE [LARGE SCALE GENOMIC DNA]</scope>
</reference>
<dbReference type="GO" id="GO:0000287">
    <property type="term" value="F:magnesium ion binding"/>
    <property type="evidence" value="ECO:0007669"/>
    <property type="project" value="UniProtKB-UniRule"/>
</dbReference>
<dbReference type="InterPro" id="IPR027417">
    <property type="entry name" value="P-loop_NTPase"/>
</dbReference>
<comment type="subunit">
    <text evidence="8">Homodimer.</text>
</comment>
<evidence type="ECO:0000256" key="3">
    <source>
        <dbReference type="ARBA" id="ARBA00022723"/>
    </source>
</evidence>
<evidence type="ECO:0000256" key="2">
    <source>
        <dbReference type="ARBA" id="ARBA00022598"/>
    </source>
</evidence>
<keyword evidence="2 8" id="KW-0436">Ligase</keyword>
<name>A0A2H1FDL1_9ARCH</name>
<comment type="pathway">
    <text evidence="8">Cofactor biosynthesis; biotin biosynthesis; biotin from 7,8-diaminononanoate: step 1/2.</text>
</comment>
<accession>A0A2H1FDL1</accession>
<dbReference type="OrthoDB" id="50320at2157"/>
<evidence type="ECO:0000313" key="10">
    <source>
        <dbReference type="Proteomes" id="UP000230607"/>
    </source>
</evidence>
<dbReference type="AlphaFoldDB" id="A0A2H1FDL1"/>
<keyword evidence="7 8" id="KW-0460">Magnesium</keyword>
<dbReference type="EC" id="6.3.3.3" evidence="8"/>
<keyword evidence="10" id="KW-1185">Reference proteome</keyword>
<keyword evidence="5 8" id="KW-0093">Biotin biosynthesis</keyword>
<dbReference type="GO" id="GO:0004141">
    <property type="term" value="F:dethiobiotin synthase activity"/>
    <property type="evidence" value="ECO:0007669"/>
    <property type="project" value="UniProtKB-UniRule"/>
</dbReference>
<feature type="binding site" evidence="8">
    <location>
        <position position="41"/>
    </location>
    <ligand>
        <name>substrate</name>
    </ligand>
</feature>
<comment type="function">
    <text evidence="8">Catalyzes a mechanistically unusual reaction, the ATP-dependent insertion of CO2 between the N7 and N8 nitrogen atoms of 7,8-diaminopelargonic acid (DAPA, also called 7,8-diammoniononanoate) to form a ureido ring.</text>
</comment>
<comment type="caution">
    <text evidence="8">Lacks conserved residue(s) required for the propagation of feature annotation.</text>
</comment>
<dbReference type="GO" id="GO:0005524">
    <property type="term" value="F:ATP binding"/>
    <property type="evidence" value="ECO:0007669"/>
    <property type="project" value="UniProtKB-UniRule"/>
</dbReference>
<proteinExistence type="inferred from homology"/>
<evidence type="ECO:0000256" key="5">
    <source>
        <dbReference type="ARBA" id="ARBA00022756"/>
    </source>
</evidence>
<dbReference type="NCBIfam" id="TIGR00347">
    <property type="entry name" value="bioD"/>
    <property type="match status" value="1"/>
</dbReference>
<comment type="cofactor">
    <cofactor evidence="8">
        <name>Mg(2+)</name>
        <dbReference type="ChEBI" id="CHEBI:18420"/>
    </cofactor>
</comment>
<feature type="binding site" evidence="8">
    <location>
        <position position="114"/>
    </location>
    <ligand>
        <name>Mg(2+)</name>
        <dbReference type="ChEBI" id="CHEBI:18420"/>
    </ligand>
</feature>
<evidence type="ECO:0000256" key="4">
    <source>
        <dbReference type="ARBA" id="ARBA00022741"/>
    </source>
</evidence>
<evidence type="ECO:0000256" key="1">
    <source>
        <dbReference type="ARBA" id="ARBA00022490"/>
    </source>
</evidence>
<comment type="catalytic activity">
    <reaction evidence="8">
        <text>(7R,8S)-7,8-diammoniononanoate + CO2 + ATP = (4R,5S)-dethiobiotin + ADP + phosphate + 3 H(+)</text>
        <dbReference type="Rhea" id="RHEA:15805"/>
        <dbReference type="ChEBI" id="CHEBI:15378"/>
        <dbReference type="ChEBI" id="CHEBI:16526"/>
        <dbReference type="ChEBI" id="CHEBI:30616"/>
        <dbReference type="ChEBI" id="CHEBI:43474"/>
        <dbReference type="ChEBI" id="CHEBI:149469"/>
        <dbReference type="ChEBI" id="CHEBI:149473"/>
        <dbReference type="ChEBI" id="CHEBI:456216"/>
        <dbReference type="EC" id="6.3.3.3"/>
    </reaction>
</comment>
<gene>
    <name evidence="8 9" type="primary">bioD</name>
    <name evidence="9" type="ORF">NCS_10669</name>
</gene>
<feature type="active site" evidence="8">
    <location>
        <position position="37"/>
    </location>
</feature>
<evidence type="ECO:0000256" key="8">
    <source>
        <dbReference type="HAMAP-Rule" id="MF_00336"/>
    </source>
</evidence>
<evidence type="ECO:0000313" key="9">
    <source>
        <dbReference type="EMBL" id="SMH70862.1"/>
    </source>
</evidence>
<feature type="binding site" evidence="8">
    <location>
        <position position="53"/>
    </location>
    <ligand>
        <name>ATP</name>
        <dbReference type="ChEBI" id="CHEBI:30616"/>
    </ligand>
</feature>
<dbReference type="GO" id="GO:0009102">
    <property type="term" value="P:biotin biosynthetic process"/>
    <property type="evidence" value="ECO:0007669"/>
    <property type="project" value="UniProtKB-UniRule"/>
</dbReference>
<dbReference type="Proteomes" id="UP000230607">
    <property type="component" value="Chromosome 1"/>
</dbReference>
<dbReference type="Gene3D" id="3.40.50.300">
    <property type="entry name" value="P-loop containing nucleotide triphosphate hydrolases"/>
    <property type="match status" value="1"/>
</dbReference>
<feature type="binding site" evidence="8">
    <location>
        <begin position="174"/>
        <end position="175"/>
    </location>
    <ligand>
        <name>ATP</name>
        <dbReference type="ChEBI" id="CHEBI:30616"/>
    </ligand>
</feature>
<comment type="subcellular location">
    <subcellularLocation>
        <location evidence="8">Cytoplasm</location>
    </subcellularLocation>
</comment>
<dbReference type="GO" id="GO:0005829">
    <property type="term" value="C:cytosol"/>
    <property type="evidence" value="ECO:0007669"/>
    <property type="project" value="TreeGrafter"/>
</dbReference>
<feature type="binding site" evidence="8">
    <location>
        <begin position="204"/>
        <end position="206"/>
    </location>
    <ligand>
        <name>ATP</name>
        <dbReference type="ChEBI" id="CHEBI:30616"/>
    </ligand>
</feature>
<keyword evidence="1 8" id="KW-0963">Cytoplasm</keyword>
<dbReference type="EMBL" id="LT841358">
    <property type="protein sequence ID" value="SMH70862.1"/>
    <property type="molecule type" value="Genomic_DNA"/>
</dbReference>
<dbReference type="GO" id="GO:0042803">
    <property type="term" value="F:protein homodimerization activity"/>
    <property type="evidence" value="ECO:0007669"/>
    <property type="project" value="UniProtKB-ARBA"/>
</dbReference>
<dbReference type="PIRSF" id="PIRSF006755">
    <property type="entry name" value="DTB_synth"/>
    <property type="match status" value="1"/>
</dbReference>
<feature type="binding site" evidence="8">
    <location>
        <position position="53"/>
    </location>
    <ligand>
        <name>Mg(2+)</name>
        <dbReference type="ChEBI" id="CHEBI:18420"/>
    </ligand>
</feature>
<sequence length="230" mass="25447">MKSYFITATDTGVGKTTITSALAACMQKLGIDVGVMKPIATGIVQKIGFKSSDVSILHRAAEVDDPEDEINPIFMPLPVSPYDASKILDLKFDKKIIFEKFAKLKSKHDLMLVEGIGGIMTPLSRDYFVADLIKELDLETIIITRPTLGTLNHTVMTVNTCHNYKIPIMGIIVNNYDENGGPEEINAPTTIHEITGIPILGVLPFVKDYENYETMIPHIERNINLKSLIS</sequence>
<keyword evidence="3 8" id="KW-0479">Metal-binding</keyword>
<dbReference type="FunFam" id="3.40.50.300:FF:000292">
    <property type="entry name" value="ATP-dependent dethiobiotin synthetase BioD"/>
    <property type="match status" value="1"/>
</dbReference>
<dbReference type="PANTHER" id="PTHR43210:SF5">
    <property type="entry name" value="DETHIOBIOTIN SYNTHETASE"/>
    <property type="match status" value="1"/>
</dbReference>
<dbReference type="Pfam" id="PF13500">
    <property type="entry name" value="AAA_26"/>
    <property type="match status" value="1"/>
</dbReference>
<dbReference type="InterPro" id="IPR004472">
    <property type="entry name" value="DTB_synth_BioD"/>
</dbReference>
<feature type="binding site" evidence="8">
    <location>
        <position position="16"/>
    </location>
    <ligand>
        <name>Mg(2+)</name>
        <dbReference type="ChEBI" id="CHEBI:18420"/>
    </ligand>
</feature>
<keyword evidence="4 8" id="KW-0547">Nucleotide-binding</keyword>
<dbReference type="HAMAP" id="MF_00336">
    <property type="entry name" value="BioD"/>
    <property type="match status" value="1"/>
</dbReference>
<evidence type="ECO:0000256" key="6">
    <source>
        <dbReference type="ARBA" id="ARBA00022840"/>
    </source>
</evidence>
<dbReference type="RefSeq" id="WP_157926927.1">
    <property type="nucleotide sequence ID" value="NZ_LT841358.1"/>
</dbReference>
<dbReference type="PANTHER" id="PTHR43210">
    <property type="entry name" value="DETHIOBIOTIN SYNTHETASE"/>
    <property type="match status" value="1"/>
</dbReference>
<feature type="binding site" evidence="8">
    <location>
        <begin position="114"/>
        <end position="117"/>
    </location>
    <ligand>
        <name>ATP</name>
        <dbReference type="ChEBI" id="CHEBI:30616"/>
    </ligand>
</feature>
<keyword evidence="6 8" id="KW-0067">ATP-binding</keyword>